<organism evidence="4 5">
    <name type="scientific">Evansella tamaricis</name>
    <dbReference type="NCBI Taxonomy" id="2069301"/>
    <lineage>
        <taxon>Bacteria</taxon>
        <taxon>Bacillati</taxon>
        <taxon>Bacillota</taxon>
        <taxon>Bacilli</taxon>
        <taxon>Bacillales</taxon>
        <taxon>Bacillaceae</taxon>
        <taxon>Evansella</taxon>
    </lineage>
</organism>
<feature type="transmembrane region" description="Helical" evidence="2">
    <location>
        <begin position="516"/>
        <end position="536"/>
    </location>
</feature>
<dbReference type="InterPro" id="IPR004147">
    <property type="entry name" value="ABC1_dom"/>
</dbReference>
<dbReference type="InterPro" id="IPR000719">
    <property type="entry name" value="Prot_kinase_dom"/>
</dbReference>
<evidence type="ECO:0000259" key="3">
    <source>
        <dbReference type="PROSITE" id="PS50011"/>
    </source>
</evidence>
<dbReference type="Proteomes" id="UP000784880">
    <property type="component" value="Unassembled WGS sequence"/>
</dbReference>
<sequence length="552" mass="64749">MMKKNPIYRISVIIFMFIKFLLQIYLFKKRHTVWDKFTHNEWEVLLKKQASEYREKSLKLEGLMIKVGQFLSTRADILPKLFIEELDNLIDKVPPLPPKVSKTILQKEWRSPIESKLSFLSEEPIASASIGDVYKGTLHNGQVVAIKVQRDQIARIIRTDFKALKIVLWITRNFTPLGKNADLKALYKELVTIISNELDYEKELRNGLYFKEKFSHCTSLHIPIYYEEYSTSKVLVMEWVEGTKITDLSFYKKHSINKKEVAERLFHFFVNQLLKHGTFHADPHPGNILLKKDGTIAVIDFGMVGNLGKEDSHYFRKMIQGFVFGDYDLVIEQLEHLGFLLPQMDKTRLKIILKHMVEAYVNDKATVINYETMENIFQDIQELVTNQPIQLPADYAFLGRAASIALGVLISIDRDINFVELGSPVVEEWLREEEDQGGKIHITMIKDYLKPLSNIPSQLNRWFDSPELHTKMEEQKQWNLYQHQLRLLTMIFTFICFIVSFLLLTLSFWFEKNHLYSLFTLTTGGLFLMISIQIVVHHRWIKQRSLNKRRNK</sequence>
<feature type="transmembrane region" description="Helical" evidence="2">
    <location>
        <begin position="6"/>
        <end position="27"/>
    </location>
</feature>
<keyword evidence="4" id="KW-0808">Transferase</keyword>
<protein>
    <submittedName>
        <fullName evidence="4">AarF/ABC1/UbiB kinase family protein</fullName>
    </submittedName>
</protein>
<dbReference type="PROSITE" id="PS50011">
    <property type="entry name" value="PROTEIN_KINASE_DOM"/>
    <property type="match status" value="1"/>
</dbReference>
<dbReference type="InterPro" id="IPR050154">
    <property type="entry name" value="UbiB_kinase"/>
</dbReference>
<proteinExistence type="inferred from homology"/>
<keyword evidence="5" id="KW-1185">Reference proteome</keyword>
<keyword evidence="2" id="KW-1133">Transmembrane helix</keyword>
<accession>A0ABS6JBU8</accession>
<evidence type="ECO:0000256" key="1">
    <source>
        <dbReference type="ARBA" id="ARBA00009670"/>
    </source>
</evidence>
<feature type="transmembrane region" description="Helical" evidence="2">
    <location>
        <begin position="487"/>
        <end position="510"/>
    </location>
</feature>
<dbReference type="RefSeq" id="WP_217065036.1">
    <property type="nucleotide sequence ID" value="NZ_JAHQCS010000059.1"/>
</dbReference>
<evidence type="ECO:0000313" key="5">
    <source>
        <dbReference type="Proteomes" id="UP000784880"/>
    </source>
</evidence>
<keyword evidence="2" id="KW-0812">Transmembrane</keyword>
<keyword evidence="2" id="KW-0472">Membrane</keyword>
<dbReference type="PANTHER" id="PTHR10566">
    <property type="entry name" value="CHAPERONE-ACTIVITY OF BC1 COMPLEX CABC1 -RELATED"/>
    <property type="match status" value="1"/>
</dbReference>
<dbReference type="GO" id="GO:0016301">
    <property type="term" value="F:kinase activity"/>
    <property type="evidence" value="ECO:0007669"/>
    <property type="project" value="UniProtKB-KW"/>
</dbReference>
<dbReference type="EMBL" id="JAHQCS010000059">
    <property type="protein sequence ID" value="MBU9711148.1"/>
    <property type="molecule type" value="Genomic_DNA"/>
</dbReference>
<gene>
    <name evidence="4" type="ORF">KS419_05315</name>
</gene>
<comment type="caution">
    <text evidence="4">The sequence shown here is derived from an EMBL/GenBank/DDBJ whole genome shotgun (WGS) entry which is preliminary data.</text>
</comment>
<comment type="similarity">
    <text evidence="1">Belongs to the protein kinase superfamily. ADCK protein kinase family.</text>
</comment>
<keyword evidence="4" id="KW-0418">Kinase</keyword>
<dbReference type="PANTHER" id="PTHR10566:SF113">
    <property type="entry name" value="PROTEIN ACTIVITY OF BC1 COMPLEX KINASE 7, CHLOROPLASTIC"/>
    <property type="match status" value="1"/>
</dbReference>
<evidence type="ECO:0000256" key="2">
    <source>
        <dbReference type="SAM" id="Phobius"/>
    </source>
</evidence>
<name>A0ABS6JBU8_9BACI</name>
<dbReference type="CDD" id="cd05121">
    <property type="entry name" value="ABC1_ADCK3-like"/>
    <property type="match status" value="1"/>
</dbReference>
<reference evidence="4 5" key="1">
    <citation type="submission" date="2021-06" db="EMBL/GenBank/DDBJ databases">
        <title>Bacillus sp. RD4P76, an endophyte from a halophyte.</title>
        <authorList>
            <person name="Sun J.-Q."/>
        </authorList>
    </citation>
    <scope>NUCLEOTIDE SEQUENCE [LARGE SCALE GENOMIC DNA]</scope>
    <source>
        <strain evidence="4 5">CGMCC 1.15917</strain>
    </source>
</reference>
<feature type="domain" description="Protein kinase" evidence="3">
    <location>
        <begin position="119"/>
        <end position="430"/>
    </location>
</feature>
<dbReference type="Pfam" id="PF03109">
    <property type="entry name" value="ABC1"/>
    <property type="match status" value="1"/>
</dbReference>
<evidence type="ECO:0000313" key="4">
    <source>
        <dbReference type="EMBL" id="MBU9711148.1"/>
    </source>
</evidence>